<reference evidence="5 6" key="1">
    <citation type="journal article" date="2015" name="Nature">
        <title>rRNA introns, odd ribosomes, and small enigmatic genomes across a large radiation of phyla.</title>
        <authorList>
            <person name="Brown C.T."/>
            <person name="Hug L.A."/>
            <person name="Thomas B.C."/>
            <person name="Sharon I."/>
            <person name="Castelle C.J."/>
            <person name="Singh A."/>
            <person name="Wilkins M.J."/>
            <person name="Williams K.H."/>
            <person name="Banfield J.F."/>
        </authorList>
    </citation>
    <scope>NUCLEOTIDE SEQUENCE [LARGE SCALE GENOMIC DNA]</scope>
</reference>
<evidence type="ECO:0000313" key="5">
    <source>
        <dbReference type="EMBL" id="KKU57391.1"/>
    </source>
</evidence>
<organism evidence="5 6">
    <name type="scientific">Candidatus Amesbacteria bacterium GW2011_GWA2_47_11b</name>
    <dbReference type="NCBI Taxonomy" id="1618358"/>
    <lineage>
        <taxon>Bacteria</taxon>
        <taxon>Candidatus Amesiibacteriota</taxon>
    </lineage>
</organism>
<keyword evidence="1" id="KW-0540">Nuclease</keyword>
<dbReference type="SMART" id="SM00479">
    <property type="entry name" value="EXOIII"/>
    <property type="match status" value="1"/>
</dbReference>
<dbReference type="STRING" id="1618358.UX80_C0017G0009"/>
<dbReference type="InterPro" id="IPR012337">
    <property type="entry name" value="RNaseH-like_sf"/>
</dbReference>
<sequence length="186" mass="20947">MSTPELYISVDVETSGPIPGEYSLLSFGACVINQPTQTFYVELKPINHNFIHQALEVNGFSLEKLKATGTEPAQAMAQFSLWINKVSGDNRPVFVAFNATFDWSFIHWYFIKFLNRNPFGISGLDIKAYFMGKHRSSWSETTKKKIRSLYPPKTPHTHNALDDALEQAEIFASMLPTSSFCATLIS</sequence>
<name>A0A0G1RJS6_9BACT</name>
<evidence type="ECO:0000256" key="3">
    <source>
        <dbReference type="ARBA" id="ARBA00022839"/>
    </source>
</evidence>
<dbReference type="Gene3D" id="3.30.420.10">
    <property type="entry name" value="Ribonuclease H-like superfamily/Ribonuclease H"/>
    <property type="match status" value="1"/>
</dbReference>
<dbReference type="InterPro" id="IPR036397">
    <property type="entry name" value="RNaseH_sf"/>
</dbReference>
<dbReference type="PANTHER" id="PTHR30231">
    <property type="entry name" value="DNA POLYMERASE III SUBUNIT EPSILON"/>
    <property type="match status" value="1"/>
</dbReference>
<dbReference type="GO" id="GO:0008408">
    <property type="term" value="F:3'-5' exonuclease activity"/>
    <property type="evidence" value="ECO:0007669"/>
    <property type="project" value="TreeGrafter"/>
</dbReference>
<dbReference type="InterPro" id="IPR013520">
    <property type="entry name" value="Ribonucl_H"/>
</dbReference>
<dbReference type="Proteomes" id="UP000034307">
    <property type="component" value="Unassembled WGS sequence"/>
</dbReference>
<dbReference type="Pfam" id="PF00929">
    <property type="entry name" value="RNase_T"/>
    <property type="match status" value="1"/>
</dbReference>
<evidence type="ECO:0000259" key="4">
    <source>
        <dbReference type="SMART" id="SM00479"/>
    </source>
</evidence>
<comment type="caution">
    <text evidence="5">The sequence shown here is derived from an EMBL/GenBank/DDBJ whole genome shotgun (WGS) entry which is preliminary data.</text>
</comment>
<evidence type="ECO:0000313" key="6">
    <source>
        <dbReference type="Proteomes" id="UP000034307"/>
    </source>
</evidence>
<keyword evidence="2" id="KW-0378">Hydrolase</keyword>
<gene>
    <name evidence="5" type="ORF">UX80_C0017G0009</name>
</gene>
<dbReference type="EMBL" id="LCNO01000017">
    <property type="protein sequence ID" value="KKU57391.1"/>
    <property type="molecule type" value="Genomic_DNA"/>
</dbReference>
<dbReference type="PATRIC" id="fig|1618358.3.peg.720"/>
<evidence type="ECO:0000256" key="1">
    <source>
        <dbReference type="ARBA" id="ARBA00022722"/>
    </source>
</evidence>
<keyword evidence="3 5" id="KW-0269">Exonuclease</keyword>
<proteinExistence type="predicted"/>
<dbReference type="GO" id="GO:0003676">
    <property type="term" value="F:nucleic acid binding"/>
    <property type="evidence" value="ECO:0007669"/>
    <property type="project" value="InterPro"/>
</dbReference>
<dbReference type="AlphaFoldDB" id="A0A0G1RJS6"/>
<feature type="domain" description="Exonuclease" evidence="4">
    <location>
        <begin position="6"/>
        <end position="180"/>
    </location>
</feature>
<accession>A0A0G1RJS6</accession>
<dbReference type="SUPFAM" id="SSF53098">
    <property type="entry name" value="Ribonuclease H-like"/>
    <property type="match status" value="1"/>
</dbReference>
<dbReference type="GO" id="GO:0005829">
    <property type="term" value="C:cytosol"/>
    <property type="evidence" value="ECO:0007669"/>
    <property type="project" value="TreeGrafter"/>
</dbReference>
<dbReference type="CDD" id="cd06127">
    <property type="entry name" value="DEDDh"/>
    <property type="match status" value="1"/>
</dbReference>
<protein>
    <submittedName>
        <fullName evidence="5">Exonuclease RNase T and DNA polymerase III</fullName>
    </submittedName>
</protein>
<dbReference type="PANTHER" id="PTHR30231:SF4">
    <property type="entry name" value="PROTEIN NEN2"/>
    <property type="match status" value="1"/>
</dbReference>
<evidence type="ECO:0000256" key="2">
    <source>
        <dbReference type="ARBA" id="ARBA00022801"/>
    </source>
</evidence>